<evidence type="ECO:0000313" key="6">
    <source>
        <dbReference type="Proteomes" id="UP001054837"/>
    </source>
</evidence>
<dbReference type="Gene3D" id="3.40.50.410">
    <property type="entry name" value="von Willebrand factor, type A domain"/>
    <property type="match status" value="1"/>
</dbReference>
<feature type="compositionally biased region" description="Polar residues" evidence="1">
    <location>
        <begin position="1009"/>
        <end position="1029"/>
    </location>
</feature>
<dbReference type="InterPro" id="IPR013642">
    <property type="entry name" value="CLCA_N"/>
</dbReference>
<feature type="region of interest" description="Disordered" evidence="1">
    <location>
        <begin position="1007"/>
        <end position="1029"/>
    </location>
</feature>
<dbReference type="Pfam" id="PF08434">
    <property type="entry name" value="CLCA"/>
    <property type="match status" value="1"/>
</dbReference>
<keyword evidence="2" id="KW-0472">Membrane</keyword>
<comment type="caution">
    <text evidence="5">The sequence shown here is derived from an EMBL/GenBank/DDBJ whole genome shotgun (WGS) entry which is preliminary data.</text>
</comment>
<accession>A0AAV4WWB9</accession>
<keyword evidence="2" id="KW-1133">Transmembrane helix</keyword>
<dbReference type="SUPFAM" id="SSF53300">
    <property type="entry name" value="vWA-like"/>
    <property type="match status" value="1"/>
</dbReference>
<feature type="chain" id="PRO_5043607497" evidence="3">
    <location>
        <begin position="20"/>
        <end position="1113"/>
    </location>
</feature>
<evidence type="ECO:0000259" key="4">
    <source>
        <dbReference type="Pfam" id="PF08434"/>
    </source>
</evidence>
<feature type="transmembrane region" description="Helical" evidence="2">
    <location>
        <begin position="909"/>
        <end position="932"/>
    </location>
</feature>
<gene>
    <name evidence="5" type="primary">Clca2</name>
    <name evidence="5" type="ORF">CDAR_311211</name>
</gene>
<organism evidence="5 6">
    <name type="scientific">Caerostris darwini</name>
    <dbReference type="NCBI Taxonomy" id="1538125"/>
    <lineage>
        <taxon>Eukaryota</taxon>
        <taxon>Metazoa</taxon>
        <taxon>Ecdysozoa</taxon>
        <taxon>Arthropoda</taxon>
        <taxon>Chelicerata</taxon>
        <taxon>Arachnida</taxon>
        <taxon>Araneae</taxon>
        <taxon>Araneomorphae</taxon>
        <taxon>Entelegynae</taxon>
        <taxon>Araneoidea</taxon>
        <taxon>Araneidae</taxon>
        <taxon>Caerostris</taxon>
    </lineage>
</organism>
<evidence type="ECO:0000256" key="2">
    <source>
        <dbReference type="SAM" id="Phobius"/>
    </source>
</evidence>
<evidence type="ECO:0000256" key="1">
    <source>
        <dbReference type="SAM" id="MobiDB-lite"/>
    </source>
</evidence>
<keyword evidence="2" id="KW-0812">Transmembrane</keyword>
<protein>
    <submittedName>
        <fullName evidence="5">Calcium-activated chloride channel regulator 2</fullName>
    </submittedName>
</protein>
<dbReference type="InterPro" id="IPR036465">
    <property type="entry name" value="vWFA_dom_sf"/>
</dbReference>
<reference evidence="5 6" key="1">
    <citation type="submission" date="2021-06" db="EMBL/GenBank/DDBJ databases">
        <title>Caerostris darwini draft genome.</title>
        <authorList>
            <person name="Kono N."/>
            <person name="Arakawa K."/>
        </authorList>
    </citation>
    <scope>NUCLEOTIDE SEQUENCE [LARGE SCALE GENOMIC DNA]</scope>
</reference>
<dbReference type="Proteomes" id="UP001054837">
    <property type="component" value="Unassembled WGS sequence"/>
</dbReference>
<dbReference type="AlphaFoldDB" id="A0AAV4WWB9"/>
<dbReference type="GO" id="GO:0032991">
    <property type="term" value="C:protein-containing complex"/>
    <property type="evidence" value="ECO:0007669"/>
    <property type="project" value="UniProtKB-ARBA"/>
</dbReference>
<keyword evidence="3" id="KW-0732">Signal</keyword>
<name>A0AAV4WWB9_9ARAC</name>
<feature type="domain" description="Calcium-activated chloride channel N-terminal" evidence="4">
    <location>
        <begin position="26"/>
        <end position="272"/>
    </location>
</feature>
<feature type="signal peptide" evidence="3">
    <location>
        <begin position="1"/>
        <end position="19"/>
    </location>
</feature>
<sequence>MLWRLYFGLIVWTYFGARASILIDSDGGYKNIVVAIEPKIPESKISAYLSELEIIFQNASKVLHTATRGQTFFKEVVFAFPKKYRSALSELKWTSEGPNHFADPNILVTSEDAFSSPYALQNDGCGREGLRIHVPEEFLSSKISEKAKVFIKEWAKYRYGIFDESGFDGDELYPTCYTIPGSNITKVTDCSNKEIIYNLKKTSKSQFCNPVPINGKNTQVTSSLMSRTDLPQVNHFCDDDSHPHNRNIPTKHNSLCKLQSTWKIISQHPDFKFKPVKKMKKVENSVTFKYVMESEMRLIVAVDTSNSMVQNDRLDMVRNAFSYFALYDLPEFSVVGLKNLKNKDDIPSLVTVKTPADAERLIDSFPEAYGEEEVCIHCGIEQALQTLKTSSNISQGQIVLISATDVDESQLKNLEDILQKNEATLHVLYFRKFLRSAPHLQKLTTVSRGSFFYIPEEFKNGTVSTLTLIYEAFRSMYESFSWMNTNHVLVDQQIFLKDTCTTCSISFQSDPSMESFHVLLTGPQFLVGPPVIRDKTILSNGNQNFSAGHSSFSYKIKIPAYVFTIKNPKSNTWSLTFERRSGYDKPLVVIIRSIGPKNDEIISMKSWINIQENPKGLVLKHPPITFYSEVKKGHLPTVKGSVSALLYHPESGEEIKLDMIDNGDGDPDITGNDGIFSRYFSEISRSGYYILTTIAETYSPPAHIEYYVSVSKYPRCCGSSYPSDLAYNAQPFKRIVTYGSFYVPVENIRLQFPPRRINDLRVEKLLKLYDRDTYVLKWTAPGSNYDFGIAIDYQLRLFNNREDASSNFDSYILIIDSFHIHGPILEPFIAGTSQSTIIDPKNISTGIYYLSMRTVNSNGQFSDISNVVEISYTAPTVPFIKSTIISIIETTTNSEFEKGKLAMNSDFKLAIGISMGLLFLFLIVGIFLYVYWARARKHRKEKEEKRQHIISHYGGGPSLDNVHKTESRDALYQSNNTLNISVISPINSWPANSLLSHYETLQRNKYSDASESSTIQAKDTSDTASTGSSKYSYVQKVDQNSIYDPVYFSPQNIRDDINHPYNPSFTPFNPPYTSSLRHTPNGSPVEHNYSLSNNNYNTCRSDRSRAYQLATDM</sequence>
<evidence type="ECO:0000256" key="3">
    <source>
        <dbReference type="SAM" id="SignalP"/>
    </source>
</evidence>
<keyword evidence="6" id="KW-1185">Reference proteome</keyword>
<dbReference type="EMBL" id="BPLQ01015110">
    <property type="protein sequence ID" value="GIY85939.1"/>
    <property type="molecule type" value="Genomic_DNA"/>
</dbReference>
<proteinExistence type="predicted"/>
<evidence type="ECO:0000313" key="5">
    <source>
        <dbReference type="EMBL" id="GIY85939.1"/>
    </source>
</evidence>